<keyword evidence="3" id="KW-1185">Reference proteome</keyword>
<comment type="caution">
    <text evidence="2">The sequence shown here is derived from an EMBL/GenBank/DDBJ whole genome shotgun (WGS) entry which is preliminary data.</text>
</comment>
<protein>
    <submittedName>
        <fullName evidence="2">Uncharacterized protein</fullName>
    </submittedName>
</protein>
<accession>A0A646KRW4</accession>
<name>A0A646KRW4_STRJU</name>
<evidence type="ECO:0000313" key="3">
    <source>
        <dbReference type="Proteomes" id="UP000419138"/>
    </source>
</evidence>
<dbReference type="AlphaFoldDB" id="A0A646KRW4"/>
<feature type="region of interest" description="Disordered" evidence="1">
    <location>
        <begin position="206"/>
        <end position="226"/>
    </location>
</feature>
<evidence type="ECO:0000256" key="1">
    <source>
        <dbReference type="SAM" id="MobiDB-lite"/>
    </source>
</evidence>
<proteinExistence type="predicted"/>
<dbReference type="OrthoDB" id="3700442at2"/>
<dbReference type="Proteomes" id="UP000419138">
    <property type="component" value="Unassembled WGS sequence"/>
</dbReference>
<feature type="region of interest" description="Disordered" evidence="1">
    <location>
        <begin position="279"/>
        <end position="301"/>
    </location>
</feature>
<sequence length="388" mass="41476">MIGGFATWRNVPVTFDAVNTAGKTVQVSNYLRLTPNTEASPFENNIEIGLYAEKTGRTTQSYGPRWTEMGSTGGKTKAITAGVNPTKPDRRNHTYMLLRKDTGDQWDVLYDFNTVGSTKEQLKVPRGIPNRIDIGVEMMGGRYIKLPEIANRMQFMDENRTWLRVLTKNTAKVVTLPACSATVKPPNCFKTKLTDKKSFAQWSVSKPRTATTAAPTGQAPAGTGTAWGTGVRVPAVLNGVDQAALQSCLGQDPEACLSSVPGLAECVRTIGVCNAAGLTQRPQQQARPTAASPVPAEPAESIRQRAATAFGVSEGQVAVTSGPAARQLSAVDGGTWVARSSATTAGLERRGLRFEGFQATYAASTGQLLEACWGRLCDDTTSTPPAFQ</sequence>
<reference evidence="2 3" key="1">
    <citation type="submission" date="2019-05" db="EMBL/GenBank/DDBJ databases">
        <title>Comparative genomics and metabolomics analyses of clavulanic acid producing Streptomyces species provides insight into specialized metabolism and evolution of beta-lactam biosynthetic gene clusters.</title>
        <authorList>
            <person name="Moore M.A."/>
            <person name="Cruz-Morales P."/>
            <person name="Barona Gomez F."/>
            <person name="Kapil T."/>
        </authorList>
    </citation>
    <scope>NUCLEOTIDE SEQUENCE [LARGE SCALE GENOMIC DNA]</scope>
    <source>
        <strain evidence="2 3">NRRL 5741</strain>
    </source>
</reference>
<evidence type="ECO:0000313" key="2">
    <source>
        <dbReference type="EMBL" id="MQT05052.1"/>
    </source>
</evidence>
<organism evidence="2 3">
    <name type="scientific">Streptomyces jumonjinensis</name>
    <dbReference type="NCBI Taxonomy" id="1945"/>
    <lineage>
        <taxon>Bacteria</taxon>
        <taxon>Bacillati</taxon>
        <taxon>Actinomycetota</taxon>
        <taxon>Actinomycetes</taxon>
        <taxon>Kitasatosporales</taxon>
        <taxon>Streptomycetaceae</taxon>
        <taxon>Streptomyces</taxon>
    </lineage>
</organism>
<dbReference type="EMBL" id="VCLA01000197">
    <property type="protein sequence ID" value="MQT05052.1"/>
    <property type="molecule type" value="Genomic_DNA"/>
</dbReference>
<feature type="compositionally biased region" description="Low complexity" evidence="1">
    <location>
        <begin position="209"/>
        <end position="226"/>
    </location>
</feature>
<gene>
    <name evidence="2" type="ORF">FF041_34430</name>
</gene>